<dbReference type="GO" id="GO:0008537">
    <property type="term" value="C:proteasome activator complex"/>
    <property type="evidence" value="ECO:0007669"/>
    <property type="project" value="InterPro"/>
</dbReference>
<dbReference type="InterPro" id="IPR009077">
    <property type="entry name" value="Proteasome_activ_PA28"/>
</dbReference>
<organism evidence="4 5">
    <name type="scientific">Gregarina niphandrodes</name>
    <name type="common">Septate eugregarine</name>
    <dbReference type="NCBI Taxonomy" id="110365"/>
    <lineage>
        <taxon>Eukaryota</taxon>
        <taxon>Sar</taxon>
        <taxon>Alveolata</taxon>
        <taxon>Apicomplexa</taxon>
        <taxon>Conoidasida</taxon>
        <taxon>Gregarinasina</taxon>
        <taxon>Eugregarinorida</taxon>
        <taxon>Gregarinidae</taxon>
        <taxon>Gregarina</taxon>
    </lineage>
</organism>
<dbReference type="VEuPathDB" id="CryptoDB:GNI_120710"/>
<dbReference type="EMBL" id="AFNH02000899">
    <property type="protein sequence ID" value="EZG54456.1"/>
    <property type="molecule type" value="Genomic_DNA"/>
</dbReference>
<gene>
    <name evidence="4" type="ORF">GNI_120710</name>
</gene>
<feature type="domain" description="Proteasome activator PA28 C-terminal" evidence="3">
    <location>
        <begin position="126"/>
        <end position="265"/>
    </location>
</feature>
<dbReference type="AlphaFoldDB" id="A0A023B2J4"/>
<dbReference type="GO" id="GO:0061136">
    <property type="term" value="P:regulation of proteasomal protein catabolic process"/>
    <property type="evidence" value="ECO:0007669"/>
    <property type="project" value="TreeGrafter"/>
</dbReference>
<accession>A0A023B2J4</accession>
<dbReference type="FunFam" id="1.20.120.180:FF:000002">
    <property type="entry name" value="Proteasome activator complex subunit 1"/>
    <property type="match status" value="1"/>
</dbReference>
<dbReference type="PANTHER" id="PTHR10660:SF2">
    <property type="entry name" value="LD45860P"/>
    <property type="match status" value="1"/>
</dbReference>
<keyword evidence="2 4" id="KW-0647">Proteasome</keyword>
<dbReference type="RefSeq" id="XP_011131843.1">
    <property type="nucleotide sequence ID" value="XM_011133541.1"/>
</dbReference>
<dbReference type="InterPro" id="IPR003186">
    <property type="entry name" value="PA28_C"/>
</dbReference>
<dbReference type="GO" id="GO:0005654">
    <property type="term" value="C:nucleoplasm"/>
    <property type="evidence" value="ECO:0007669"/>
    <property type="project" value="TreeGrafter"/>
</dbReference>
<evidence type="ECO:0000313" key="5">
    <source>
        <dbReference type="Proteomes" id="UP000019763"/>
    </source>
</evidence>
<dbReference type="GO" id="GO:0005737">
    <property type="term" value="C:cytoplasm"/>
    <property type="evidence" value="ECO:0007669"/>
    <property type="project" value="TreeGrafter"/>
</dbReference>
<evidence type="ECO:0000256" key="2">
    <source>
        <dbReference type="ARBA" id="ARBA00022942"/>
    </source>
</evidence>
<dbReference type="PANTHER" id="PTHR10660">
    <property type="entry name" value="PROTEASOME REGULATOR PA28"/>
    <property type="match status" value="1"/>
</dbReference>
<name>A0A023B2J4_GRENI</name>
<comment type="similarity">
    <text evidence="1">Belongs to the PA28 family.</text>
</comment>
<dbReference type="GeneID" id="22914264"/>
<comment type="caution">
    <text evidence="4">The sequence shown here is derived from an EMBL/GenBank/DDBJ whole genome shotgun (WGS) entry which is preliminary data.</text>
</comment>
<proteinExistence type="inferred from homology"/>
<dbReference type="Gene3D" id="1.20.120.180">
    <property type="entry name" value="Proteasome activator pa28, C-terminal domain"/>
    <property type="match status" value="1"/>
</dbReference>
<dbReference type="InterPro" id="IPR036252">
    <property type="entry name" value="Proteasome_activ_sf"/>
</dbReference>
<reference evidence="4" key="1">
    <citation type="submission" date="2013-12" db="EMBL/GenBank/DDBJ databases">
        <authorList>
            <person name="Omoto C.K."/>
            <person name="Sibley D."/>
            <person name="Venepally P."/>
            <person name="Hadjithomas M."/>
            <person name="Karamycheva S."/>
            <person name="Brunk B."/>
            <person name="Roos D."/>
            <person name="Caler E."/>
            <person name="Lorenzi H."/>
        </authorList>
    </citation>
    <scope>NUCLEOTIDE SEQUENCE</scope>
</reference>
<keyword evidence="5" id="KW-1185">Reference proteome</keyword>
<sequence length="270" mass="31342">MSGKCASSALPKELKATDPGLQANYERFKEEVTKKALQVLQEIIPRKMKEFDDVMPISAEPMSLMNVQDFPADDEMYRIPNIILLSEKDACVKNENGKRLRTESVETQPGVVMKLPEYIYDAKALSNSVIMKRIERMKTESAELLELVASVKLWIQLNIPRIEDGNNFGVAIQEDVIHELSRVEEAAFNLRDSASKYFLQRAKLITKIIKYPNVEDYRNTLKELDEKQWFQMKVTDMDTRNNYAIIYDMLYKNWHKVVRPRTTDGSMMVY</sequence>
<evidence type="ECO:0000259" key="3">
    <source>
        <dbReference type="Pfam" id="PF02252"/>
    </source>
</evidence>
<dbReference type="SUPFAM" id="SSF47216">
    <property type="entry name" value="Proteasome activator"/>
    <property type="match status" value="1"/>
</dbReference>
<dbReference type="OMA" id="KKPPKCG"/>
<dbReference type="OrthoDB" id="6591885at2759"/>
<dbReference type="GO" id="GO:2000045">
    <property type="term" value="P:regulation of G1/S transition of mitotic cell cycle"/>
    <property type="evidence" value="ECO:0007669"/>
    <property type="project" value="TreeGrafter"/>
</dbReference>
<dbReference type="eggNOG" id="KOG4470">
    <property type="taxonomic scope" value="Eukaryota"/>
</dbReference>
<protein>
    <submittedName>
        <fullName evidence="4">Proteasome activator complex subunit 3</fullName>
    </submittedName>
</protein>
<dbReference type="GO" id="GO:0061133">
    <property type="term" value="F:endopeptidase activator activity"/>
    <property type="evidence" value="ECO:0007669"/>
    <property type="project" value="TreeGrafter"/>
</dbReference>
<dbReference type="Pfam" id="PF02252">
    <property type="entry name" value="PA28_C"/>
    <property type="match status" value="1"/>
</dbReference>
<evidence type="ECO:0000313" key="4">
    <source>
        <dbReference type="EMBL" id="EZG54456.1"/>
    </source>
</evidence>
<evidence type="ECO:0000256" key="1">
    <source>
        <dbReference type="ARBA" id="ARBA00005883"/>
    </source>
</evidence>
<dbReference type="Proteomes" id="UP000019763">
    <property type="component" value="Unassembled WGS sequence"/>
</dbReference>
<dbReference type="InterPro" id="IPR036997">
    <property type="entry name" value="PA28_C_sf"/>
</dbReference>